<keyword evidence="18 20" id="KW-0753">Steroid metabolism</keyword>
<feature type="binding site" evidence="20">
    <location>
        <position position="292"/>
    </location>
    <ligand>
        <name>NADP(+)</name>
        <dbReference type="ChEBI" id="CHEBI:58349"/>
    </ligand>
</feature>
<dbReference type="GO" id="GO:0006696">
    <property type="term" value="P:ergosterol biosynthetic process"/>
    <property type="evidence" value="ECO:0007669"/>
    <property type="project" value="UniProtKB-UniRule"/>
</dbReference>
<comment type="caution">
    <text evidence="20">Lacks conserved residue(s) required for the propagation of feature annotation.</text>
</comment>
<evidence type="ECO:0000259" key="23">
    <source>
        <dbReference type="PROSITE" id="PS51384"/>
    </source>
</evidence>
<feature type="domain" description="FAD-binding FR-type" evidence="23">
    <location>
        <begin position="273"/>
        <end position="534"/>
    </location>
</feature>
<dbReference type="GO" id="GO:0005789">
    <property type="term" value="C:endoplasmic reticulum membrane"/>
    <property type="evidence" value="ECO:0007669"/>
    <property type="project" value="UniProtKB-SubCell"/>
</dbReference>
<dbReference type="Gene3D" id="2.40.30.10">
    <property type="entry name" value="Translation factors"/>
    <property type="match status" value="2"/>
</dbReference>
<reference evidence="24 25" key="1">
    <citation type="submission" date="2015-01" db="EMBL/GenBank/DDBJ databases">
        <title>The Genome Sequence of Rhinocladiella mackenzie CBS 650.93.</title>
        <authorList>
            <consortium name="The Broad Institute Genomics Platform"/>
            <person name="Cuomo C."/>
            <person name="de Hoog S."/>
            <person name="Gorbushina A."/>
            <person name="Stielow B."/>
            <person name="Teixiera M."/>
            <person name="Abouelleil A."/>
            <person name="Chapman S.B."/>
            <person name="Priest M."/>
            <person name="Young S.K."/>
            <person name="Wortman J."/>
            <person name="Nusbaum C."/>
            <person name="Birren B."/>
        </authorList>
    </citation>
    <scope>NUCLEOTIDE SEQUENCE [LARGE SCALE GENOMIC DNA]</scope>
    <source>
        <strain evidence="24 25">CBS 650.93</strain>
    </source>
</reference>
<dbReference type="InterPro" id="IPR001094">
    <property type="entry name" value="Flavdoxin-like"/>
</dbReference>
<comment type="similarity">
    <text evidence="20">In the N-terminal section; belongs to the flavodoxin family.</text>
</comment>
<comment type="subcellular location">
    <subcellularLocation>
        <location evidence="20">Endoplasmic reticulum membrane</location>
        <topology evidence="20">Single-pass membrane protein</topology>
        <orientation evidence="20">Cytoplasmic side</orientation>
    </subcellularLocation>
    <subcellularLocation>
        <location evidence="20">Mitochondrion outer membrane</location>
        <topology evidence="20">Single-pass membrane protein</topology>
        <orientation evidence="20">Cytoplasmic side</orientation>
    </subcellularLocation>
    <subcellularLocation>
        <location evidence="20">Cell membrane</location>
        <topology evidence="20">Single-pass membrane protein</topology>
        <orientation evidence="20">Cytoplasmic side</orientation>
    </subcellularLocation>
</comment>
<evidence type="ECO:0000256" key="6">
    <source>
        <dbReference type="ARBA" id="ARBA00022787"/>
    </source>
</evidence>
<evidence type="ECO:0000256" key="19">
    <source>
        <dbReference type="ARBA" id="ARBA00049342"/>
    </source>
</evidence>
<feature type="binding site" evidence="20">
    <location>
        <position position="548"/>
    </location>
    <ligand>
        <name>NADP(+)</name>
        <dbReference type="ChEBI" id="CHEBI:58349"/>
    </ligand>
</feature>
<feature type="binding site" evidence="20">
    <location>
        <begin position="447"/>
        <end position="450"/>
    </location>
    <ligand>
        <name>FAD</name>
        <dbReference type="ChEBI" id="CHEBI:57692"/>
    </ligand>
</feature>
<dbReference type="InterPro" id="IPR029039">
    <property type="entry name" value="Flavoprotein-like_sf"/>
</dbReference>
<comment type="cofactor">
    <cofactor evidence="20">
        <name>FMN</name>
        <dbReference type="ChEBI" id="CHEBI:58210"/>
    </cofactor>
    <text evidence="20">Binds 1 FMN per monomer.</text>
</comment>
<dbReference type="FunFam" id="1.20.990.10:FF:000009">
    <property type="entry name" value="NADPH--cytochrome P450 reductase"/>
    <property type="match status" value="1"/>
</dbReference>
<dbReference type="Gene3D" id="3.40.50.360">
    <property type="match status" value="1"/>
</dbReference>
<keyword evidence="9 20" id="KW-0521">NADP</keyword>
<keyword evidence="14 20" id="KW-0443">Lipid metabolism</keyword>
<dbReference type="PRINTS" id="PR00369">
    <property type="entry name" value="FLAVODOXIN"/>
</dbReference>
<evidence type="ECO:0000256" key="8">
    <source>
        <dbReference type="ARBA" id="ARBA00022827"/>
    </source>
</evidence>
<dbReference type="HAMAP" id="MF_03212">
    <property type="entry name" value="NCPR"/>
    <property type="match status" value="1"/>
</dbReference>
<dbReference type="GO" id="GO:0005741">
    <property type="term" value="C:mitochondrial outer membrane"/>
    <property type="evidence" value="ECO:0007669"/>
    <property type="project" value="UniProtKB-SubCell"/>
</dbReference>
<dbReference type="GO" id="GO:0050660">
    <property type="term" value="F:flavin adenine dinucleotide binding"/>
    <property type="evidence" value="ECO:0007669"/>
    <property type="project" value="UniProtKB-UniRule"/>
</dbReference>
<dbReference type="InterPro" id="IPR017938">
    <property type="entry name" value="Riboflavin_synthase-like_b-brl"/>
</dbReference>
<dbReference type="Pfam" id="PF00667">
    <property type="entry name" value="FAD_binding_1"/>
    <property type="match status" value="1"/>
</dbReference>
<evidence type="ECO:0000256" key="3">
    <source>
        <dbReference type="ARBA" id="ARBA00022630"/>
    </source>
</evidence>
<feature type="binding site" evidence="20">
    <location>
        <begin position="165"/>
        <end position="174"/>
    </location>
    <ligand>
        <name>FMN</name>
        <dbReference type="ChEBI" id="CHEBI:58210"/>
    </ligand>
</feature>
<keyword evidence="16 20" id="KW-0472">Membrane</keyword>
<dbReference type="Proteomes" id="UP000053617">
    <property type="component" value="Unassembled WGS sequence"/>
</dbReference>
<keyword evidence="3 20" id="KW-0285">Flavoprotein</keyword>
<keyword evidence="2 20" id="KW-0444">Lipid biosynthesis</keyword>
<keyword evidence="4 20" id="KW-0288">FMN</keyword>
<keyword evidence="7 20" id="KW-0256">Endoplasmic reticulum</keyword>
<comment type="catalytic activity">
    <reaction evidence="19 20 21">
        <text>2 oxidized [cytochrome P450] + NADPH = 2 reduced [cytochrome P450] + NADP(+) + H(+)</text>
        <dbReference type="Rhea" id="RHEA:24040"/>
        <dbReference type="Rhea" id="RHEA-COMP:14627"/>
        <dbReference type="Rhea" id="RHEA-COMP:14628"/>
        <dbReference type="ChEBI" id="CHEBI:15378"/>
        <dbReference type="ChEBI" id="CHEBI:55376"/>
        <dbReference type="ChEBI" id="CHEBI:57783"/>
        <dbReference type="ChEBI" id="CHEBI:58349"/>
        <dbReference type="ChEBI" id="CHEBI:60344"/>
        <dbReference type="EC" id="1.6.2.4"/>
    </reaction>
</comment>
<dbReference type="InterPro" id="IPR023208">
    <property type="entry name" value="P450R"/>
</dbReference>
<dbReference type="InterPro" id="IPR008254">
    <property type="entry name" value="Flavodoxin/NO_synth"/>
</dbReference>
<accession>A0A0D2J5S7</accession>
<evidence type="ECO:0000256" key="4">
    <source>
        <dbReference type="ARBA" id="ARBA00022643"/>
    </source>
</evidence>
<dbReference type="PANTHER" id="PTHR19384:SF17">
    <property type="entry name" value="NADPH--CYTOCHROME P450 REDUCTASE"/>
    <property type="match status" value="1"/>
</dbReference>
<dbReference type="GO" id="GO:0003958">
    <property type="term" value="F:NADPH-hemoprotein reductase activity"/>
    <property type="evidence" value="ECO:0007669"/>
    <property type="project" value="UniProtKB-UniRule"/>
</dbReference>
<dbReference type="EMBL" id="KN847478">
    <property type="protein sequence ID" value="KIX04405.1"/>
    <property type="molecule type" value="Genomic_DNA"/>
</dbReference>
<dbReference type="GO" id="GO:0010181">
    <property type="term" value="F:FMN binding"/>
    <property type="evidence" value="ECO:0007669"/>
    <property type="project" value="UniProtKB-UniRule"/>
</dbReference>
<keyword evidence="17 20" id="KW-1207">Sterol metabolism</keyword>
<dbReference type="InterPro" id="IPR001709">
    <property type="entry name" value="Flavoprot_Pyr_Nucl_cyt_Rdtase"/>
</dbReference>
<proteinExistence type="inferred from homology"/>
<evidence type="ECO:0000256" key="17">
    <source>
        <dbReference type="ARBA" id="ARBA00023166"/>
    </source>
</evidence>
<evidence type="ECO:0000256" key="10">
    <source>
        <dbReference type="ARBA" id="ARBA00022955"/>
    </source>
</evidence>
<evidence type="ECO:0000256" key="11">
    <source>
        <dbReference type="ARBA" id="ARBA00022989"/>
    </source>
</evidence>
<feature type="binding site" evidence="20">
    <location>
        <begin position="121"/>
        <end position="124"/>
    </location>
    <ligand>
        <name>FMN</name>
        <dbReference type="ChEBI" id="CHEBI:58210"/>
    </ligand>
</feature>
<evidence type="ECO:0000256" key="15">
    <source>
        <dbReference type="ARBA" id="ARBA00023128"/>
    </source>
</evidence>
<dbReference type="OrthoDB" id="1856718at2759"/>
<dbReference type="PANTHER" id="PTHR19384">
    <property type="entry name" value="NITRIC OXIDE SYNTHASE-RELATED"/>
    <property type="match status" value="1"/>
</dbReference>
<sequence length="691" mass="76563">MAQVDTLDVIVLVLLLLGSIAYFTKGTYWGVPKDPYATSALNGSATKKGSRNIIEKMEETGKNCVIFYGSQTGTAEDYASRLAKEGHARFGLKTMTADLEDYDYENLDTFPEDKVAFFVMATYGEGEPTDNAVEFWEFINGDPPSFSESSDEKPLGNLKYVAFGLGNNTYEHYNSMVRNLDKTLTKLGAQRIGEAGEGDDGAGTMEEDFLAWKEPMWAALAKKMGLEEREAVYEPVFSVDEREDLSPESDVVYLGEPNKSHLENAQKGPYNAHNPFIAAIAESRELFTVKDRNCLHIDVDISGSGISYTTGDHIAVWPTNAGMEVDRFMKTFGLEDKRHTVISMKGLDPTAKVPFPTPTTYDAAVRYHMEICAPVSRQFMATLAAFAPNEEAKKEMTKLGSDADYFKEKVSSQMMNIAQAVGAVSSEPWSAVPFSCLVEGLNKLQPRYYSISSSSLVQPQKISITAVVESIRIPGAGHVVKGVTTNYLLALKQKQNGDPDPSPHGLSYAISGPRNKYDGIHVPVHVRHSNFKLPSNPSKPIIMVGPGTGVAPFRGFVQERAELVKKGEDVGHTVLFYGCRKSTEDWLYKEEWEEYKMVLGDKLTIFNAFSRETSKKVYVQHLIKENAKLVNDLLQQKANFYVCGDAAHMAREVNDVLGQIIAAERGVDEKKAEQVVKSMRSSGVYQEDVWS</sequence>
<evidence type="ECO:0000313" key="24">
    <source>
        <dbReference type="EMBL" id="KIX04405.1"/>
    </source>
</evidence>
<keyword evidence="15 20" id="KW-0496">Mitochondrion</keyword>
<name>A0A0D2J5S7_9EURO</name>
<dbReference type="FunFam" id="3.40.50.80:FF:000018">
    <property type="entry name" value="NADPH--cytochrome P450 reductase"/>
    <property type="match status" value="1"/>
</dbReference>
<keyword evidence="6 20" id="KW-1000">Mitochondrion outer membrane</keyword>
<dbReference type="RefSeq" id="XP_013271541.1">
    <property type="nucleotide sequence ID" value="XM_013416087.1"/>
</dbReference>
<evidence type="ECO:0000256" key="20">
    <source>
        <dbReference type="HAMAP-Rule" id="MF_03212"/>
    </source>
</evidence>
<feature type="binding site" evidence="20">
    <location>
        <begin position="616"/>
        <end position="620"/>
    </location>
    <ligand>
        <name>NADP(+)</name>
        <dbReference type="ChEBI" id="CHEBI:58349"/>
    </ligand>
</feature>
<feature type="domain" description="Flavodoxin-like" evidence="22">
    <location>
        <begin position="64"/>
        <end position="217"/>
    </location>
</feature>
<comment type="function">
    <text evidence="20">This enzyme is required for electron transfer from NADP to cytochrome P450 in microsomes. It can also provide electron transfer to heme oxygenase and cytochrome B5. Involved in ergosterol biosynthesis.</text>
</comment>
<evidence type="ECO:0000256" key="18">
    <source>
        <dbReference type="ARBA" id="ARBA00023221"/>
    </source>
</evidence>
<dbReference type="SUPFAM" id="SSF52218">
    <property type="entry name" value="Flavoproteins"/>
    <property type="match status" value="1"/>
</dbReference>
<keyword evidence="5" id="KW-0812">Transmembrane</keyword>
<evidence type="ECO:0000256" key="2">
    <source>
        <dbReference type="ARBA" id="ARBA00022516"/>
    </source>
</evidence>
<dbReference type="InterPro" id="IPR017927">
    <property type="entry name" value="FAD-bd_FR_type"/>
</dbReference>
<evidence type="ECO:0000256" key="13">
    <source>
        <dbReference type="ARBA" id="ARBA00023011"/>
    </source>
</evidence>
<evidence type="ECO:0000256" key="1">
    <source>
        <dbReference type="ARBA" id="ARBA00022475"/>
    </source>
</evidence>
<evidence type="ECO:0000256" key="21">
    <source>
        <dbReference type="PIRNR" id="PIRNR000208"/>
    </source>
</evidence>
<dbReference type="PIRSF" id="PIRSF000208">
    <property type="entry name" value="P450R"/>
    <property type="match status" value="1"/>
</dbReference>
<dbReference type="Pfam" id="PF00175">
    <property type="entry name" value="NAD_binding_1"/>
    <property type="match status" value="1"/>
</dbReference>
<dbReference type="FunFam" id="2.40.30.10:FF:000100">
    <property type="entry name" value="NADPH--cytochrome P450 reductase"/>
    <property type="match status" value="1"/>
</dbReference>
<dbReference type="InterPro" id="IPR001433">
    <property type="entry name" value="OxRdtase_FAD/NAD-bd"/>
</dbReference>
<keyword evidence="13 20" id="KW-0756">Sterol biosynthesis</keyword>
<keyword evidence="8 20" id="KW-0274">FAD</keyword>
<dbReference type="Gene3D" id="1.20.990.10">
    <property type="entry name" value="NADPH-cytochrome p450 Reductase, Chain A, domain 3"/>
    <property type="match status" value="1"/>
</dbReference>
<gene>
    <name evidence="20" type="primary">cprA</name>
    <name evidence="24" type="ORF">Z518_05273</name>
</gene>
<dbReference type="PRINTS" id="PR00371">
    <property type="entry name" value="FPNCR"/>
</dbReference>
<dbReference type="InterPro" id="IPR003097">
    <property type="entry name" value="CysJ-like_FAD-binding"/>
</dbReference>
<dbReference type="SUPFAM" id="SSF63380">
    <property type="entry name" value="Riboflavin synthase domain-like"/>
    <property type="match status" value="1"/>
</dbReference>
<feature type="binding site" evidence="20">
    <location>
        <begin position="610"/>
        <end position="611"/>
    </location>
    <ligand>
        <name>NADP(+)</name>
        <dbReference type="ChEBI" id="CHEBI:58349"/>
    </ligand>
</feature>
<keyword evidence="12 20" id="KW-0560">Oxidoreductase</keyword>
<evidence type="ECO:0000256" key="9">
    <source>
        <dbReference type="ARBA" id="ARBA00022857"/>
    </source>
</evidence>
<dbReference type="GO" id="GO:0005886">
    <property type="term" value="C:plasma membrane"/>
    <property type="evidence" value="ECO:0007669"/>
    <property type="project" value="UniProtKB-SubCell"/>
</dbReference>
<comment type="cofactor">
    <cofactor evidence="20">
        <name>FAD</name>
        <dbReference type="ChEBI" id="CHEBI:57692"/>
    </cofactor>
    <text evidence="20">Binds 1 FAD per monomer.</text>
</comment>
<evidence type="ECO:0000313" key="25">
    <source>
        <dbReference type="Proteomes" id="UP000053617"/>
    </source>
</evidence>
<feature type="binding site" evidence="20">
    <location>
        <position position="690"/>
    </location>
    <ligand>
        <name>FAD</name>
        <dbReference type="ChEBI" id="CHEBI:57692"/>
    </ligand>
</feature>
<dbReference type="CDD" id="cd06204">
    <property type="entry name" value="CYPOR"/>
    <property type="match status" value="1"/>
</dbReference>
<keyword evidence="25" id="KW-1185">Reference proteome</keyword>
<evidence type="ECO:0000256" key="16">
    <source>
        <dbReference type="ARBA" id="ARBA00023136"/>
    </source>
</evidence>
<dbReference type="InterPro" id="IPR039261">
    <property type="entry name" value="FNR_nucleotide-bd"/>
</dbReference>
<dbReference type="AlphaFoldDB" id="A0A0D2J5S7"/>
<dbReference type="VEuPathDB" id="FungiDB:Z518_05273"/>
<dbReference type="Gene3D" id="3.40.50.80">
    <property type="entry name" value="Nucleotide-binding domain of ferredoxin-NADP reductase (FNR) module"/>
    <property type="match status" value="1"/>
</dbReference>
<feature type="binding site" evidence="20">
    <location>
        <position position="652"/>
    </location>
    <ligand>
        <name>NADP(+)</name>
        <dbReference type="ChEBI" id="CHEBI:58349"/>
    </ligand>
</feature>
<keyword evidence="10 20" id="KW-0752">Steroid biosynthesis</keyword>
<dbReference type="InterPro" id="IPR023173">
    <property type="entry name" value="NADPH_Cyt_P450_Rdtase_alpha"/>
</dbReference>
<dbReference type="GeneID" id="25293344"/>
<keyword evidence="11" id="KW-1133">Transmembrane helix</keyword>
<dbReference type="STRING" id="1442369.A0A0D2J5S7"/>
<evidence type="ECO:0000256" key="14">
    <source>
        <dbReference type="ARBA" id="ARBA00023098"/>
    </source>
</evidence>
<dbReference type="FunFam" id="2.40.30.10:FF:000111">
    <property type="entry name" value="NADPH--cytochrome P450 reductase"/>
    <property type="match status" value="1"/>
</dbReference>
<dbReference type="PROSITE" id="PS50902">
    <property type="entry name" value="FLAVODOXIN_LIKE"/>
    <property type="match status" value="1"/>
</dbReference>
<dbReference type="FunFam" id="3.40.50.360:FF:000024">
    <property type="entry name" value="NADPH--cytochrome P450 reductase"/>
    <property type="match status" value="1"/>
</dbReference>
<evidence type="ECO:0000259" key="22">
    <source>
        <dbReference type="PROSITE" id="PS50902"/>
    </source>
</evidence>
<evidence type="ECO:0000256" key="7">
    <source>
        <dbReference type="ARBA" id="ARBA00022824"/>
    </source>
</evidence>
<dbReference type="Pfam" id="PF00258">
    <property type="entry name" value="Flavodoxin_1"/>
    <property type="match status" value="1"/>
</dbReference>
<comment type="similarity">
    <text evidence="20">Belongs to the NADPH--cytochrome P450 reductase family.</text>
</comment>
<evidence type="ECO:0000256" key="12">
    <source>
        <dbReference type="ARBA" id="ARBA00023002"/>
    </source>
</evidence>
<dbReference type="PROSITE" id="PS51384">
    <property type="entry name" value="FAD_FR"/>
    <property type="match status" value="1"/>
</dbReference>
<dbReference type="GO" id="GO:0005829">
    <property type="term" value="C:cytosol"/>
    <property type="evidence" value="ECO:0007669"/>
    <property type="project" value="TreeGrafter"/>
</dbReference>
<evidence type="ECO:0000256" key="5">
    <source>
        <dbReference type="ARBA" id="ARBA00022692"/>
    </source>
</evidence>
<organism evidence="24 25">
    <name type="scientific">Rhinocladiella mackenziei CBS 650.93</name>
    <dbReference type="NCBI Taxonomy" id="1442369"/>
    <lineage>
        <taxon>Eukaryota</taxon>
        <taxon>Fungi</taxon>
        <taxon>Dikarya</taxon>
        <taxon>Ascomycota</taxon>
        <taxon>Pezizomycotina</taxon>
        <taxon>Eurotiomycetes</taxon>
        <taxon>Chaetothyriomycetidae</taxon>
        <taxon>Chaetothyriales</taxon>
        <taxon>Herpotrichiellaceae</taxon>
        <taxon>Rhinocladiella</taxon>
    </lineage>
</organism>
<comment type="similarity">
    <text evidence="20 21">In the C-terminal section; belongs to the flavoprotein pyridine nucleotide cytochrome reductase family.</text>
</comment>
<protein>
    <recommendedName>
        <fullName evidence="20 21">NADPH--cytochrome P450 reductase</fullName>
        <shortName evidence="20">CPR</shortName>
        <shortName evidence="20">P450R</shortName>
        <ecNumber evidence="20 21">1.6.2.4</ecNumber>
    </recommendedName>
</protein>
<feature type="binding site" evidence="20">
    <location>
        <position position="200"/>
    </location>
    <ligand>
        <name>FMN</name>
        <dbReference type="ChEBI" id="CHEBI:58210"/>
    </ligand>
</feature>
<dbReference type="SUPFAM" id="SSF52343">
    <property type="entry name" value="Ferredoxin reductase-like, C-terminal NADP-linked domain"/>
    <property type="match status" value="1"/>
</dbReference>
<feature type="binding site" evidence="20">
    <location>
        <begin position="482"/>
        <end position="485"/>
    </location>
    <ligand>
        <name>FAD</name>
        <dbReference type="ChEBI" id="CHEBI:57692"/>
    </ligand>
</feature>
<keyword evidence="1 20" id="KW-1003">Cell membrane</keyword>
<dbReference type="HOGENOM" id="CLU_001570_17_3_1"/>
<dbReference type="GO" id="GO:0050661">
    <property type="term" value="F:NADP binding"/>
    <property type="evidence" value="ECO:0007669"/>
    <property type="project" value="UniProtKB-UniRule"/>
</dbReference>
<feature type="binding site" evidence="20">
    <location>
        <begin position="70"/>
        <end position="75"/>
    </location>
    <ligand>
        <name>FMN</name>
        <dbReference type="ChEBI" id="CHEBI:58210"/>
    </ligand>
</feature>
<dbReference type="EC" id="1.6.2.4" evidence="20 21"/>
<feature type="binding site" evidence="20">
    <location>
        <begin position="465"/>
        <end position="467"/>
    </location>
    <ligand>
        <name>FAD</name>
        <dbReference type="ChEBI" id="CHEBI:57692"/>
    </ligand>
</feature>